<dbReference type="InterPro" id="IPR005829">
    <property type="entry name" value="Sugar_transporter_CS"/>
</dbReference>
<dbReference type="GO" id="GO:0005351">
    <property type="term" value="F:carbohydrate:proton symporter activity"/>
    <property type="evidence" value="ECO:0007669"/>
    <property type="project" value="TreeGrafter"/>
</dbReference>
<feature type="transmembrane region" description="Helical" evidence="8">
    <location>
        <begin position="467"/>
        <end position="486"/>
    </location>
</feature>
<dbReference type="FunFam" id="1.20.1250.20:FF:000134">
    <property type="entry name" value="MFS sugar transporter protein"/>
    <property type="match status" value="1"/>
</dbReference>
<evidence type="ECO:0000256" key="2">
    <source>
        <dbReference type="ARBA" id="ARBA00010992"/>
    </source>
</evidence>
<protein>
    <submittedName>
        <fullName evidence="10">Lactose permease</fullName>
    </submittedName>
</protein>
<evidence type="ECO:0000313" key="10">
    <source>
        <dbReference type="EMBL" id="RCK60708.1"/>
    </source>
</evidence>
<evidence type="ECO:0000256" key="4">
    <source>
        <dbReference type="ARBA" id="ARBA00022692"/>
    </source>
</evidence>
<dbReference type="AlphaFoldDB" id="A0A367Y4G5"/>
<evidence type="ECO:0000256" key="3">
    <source>
        <dbReference type="ARBA" id="ARBA00022448"/>
    </source>
</evidence>
<evidence type="ECO:0000256" key="5">
    <source>
        <dbReference type="ARBA" id="ARBA00022989"/>
    </source>
</evidence>
<dbReference type="InterPro" id="IPR020846">
    <property type="entry name" value="MFS_dom"/>
</dbReference>
<keyword evidence="6 8" id="KW-0472">Membrane</keyword>
<keyword evidence="3 7" id="KW-0813">Transport</keyword>
<feature type="domain" description="Major facilitator superfamily (MFS) profile" evidence="9">
    <location>
        <begin position="48"/>
        <end position="490"/>
    </location>
</feature>
<dbReference type="STRING" id="5486.A0A367Y4G5"/>
<dbReference type="InterPro" id="IPR036259">
    <property type="entry name" value="MFS_trans_sf"/>
</dbReference>
<comment type="subcellular location">
    <subcellularLocation>
        <location evidence="1">Membrane</location>
        <topology evidence="1">Multi-pass membrane protein</topology>
    </subcellularLocation>
</comment>
<feature type="transmembrane region" description="Helical" evidence="8">
    <location>
        <begin position="176"/>
        <end position="196"/>
    </location>
</feature>
<feature type="transmembrane region" description="Helical" evidence="8">
    <location>
        <begin position="437"/>
        <end position="455"/>
    </location>
</feature>
<keyword evidence="4 8" id="KW-0812">Transmembrane</keyword>
<comment type="caution">
    <text evidence="10">The sequence shown here is derived from an EMBL/GenBank/DDBJ whole genome shotgun (WGS) entry which is preliminary data.</text>
</comment>
<feature type="transmembrane region" description="Helical" evidence="8">
    <location>
        <begin position="116"/>
        <end position="134"/>
    </location>
</feature>
<feature type="transmembrane region" description="Helical" evidence="8">
    <location>
        <begin position="85"/>
        <end position="109"/>
    </location>
</feature>
<dbReference type="Pfam" id="PF00083">
    <property type="entry name" value="Sugar_tr"/>
    <property type="match status" value="1"/>
</dbReference>
<feature type="transmembrane region" description="Helical" evidence="8">
    <location>
        <begin position="341"/>
        <end position="361"/>
    </location>
</feature>
<comment type="similarity">
    <text evidence="2 7">Belongs to the major facilitator superfamily. Sugar transporter (TC 2.A.1.1) family.</text>
</comment>
<dbReference type="PANTHER" id="PTHR48022">
    <property type="entry name" value="PLASTIDIC GLUCOSE TRANSPORTER 4"/>
    <property type="match status" value="1"/>
</dbReference>
<organism evidence="10 11">
    <name type="scientific">Candida viswanathii</name>
    <dbReference type="NCBI Taxonomy" id="5486"/>
    <lineage>
        <taxon>Eukaryota</taxon>
        <taxon>Fungi</taxon>
        <taxon>Dikarya</taxon>
        <taxon>Ascomycota</taxon>
        <taxon>Saccharomycotina</taxon>
        <taxon>Pichiomycetes</taxon>
        <taxon>Debaryomycetaceae</taxon>
        <taxon>Candida/Lodderomyces clade</taxon>
        <taxon>Candida</taxon>
    </lineage>
</organism>
<proteinExistence type="inferred from homology"/>
<feature type="transmembrane region" description="Helical" evidence="8">
    <location>
        <begin position="42"/>
        <end position="61"/>
    </location>
</feature>
<feature type="transmembrane region" description="Helical" evidence="8">
    <location>
        <begin position="299"/>
        <end position="321"/>
    </location>
</feature>
<dbReference type="InterPro" id="IPR005828">
    <property type="entry name" value="MFS_sugar_transport-like"/>
</dbReference>
<reference evidence="10 11" key="1">
    <citation type="submission" date="2018-06" db="EMBL/GenBank/DDBJ databases">
        <title>Whole genome sequencing of Candida tropicalis (genome annotated by CSBL at Korea University).</title>
        <authorList>
            <person name="Ahn J."/>
        </authorList>
    </citation>
    <scope>NUCLEOTIDE SEQUENCE [LARGE SCALE GENOMIC DNA]</scope>
    <source>
        <strain evidence="10 11">ATCC 20962</strain>
    </source>
</reference>
<dbReference type="Gene3D" id="1.20.1250.20">
    <property type="entry name" value="MFS general substrate transporter like domains"/>
    <property type="match status" value="1"/>
</dbReference>
<feature type="transmembrane region" description="Helical" evidence="8">
    <location>
        <begin position="398"/>
        <end position="416"/>
    </location>
</feature>
<keyword evidence="11" id="KW-1185">Reference proteome</keyword>
<name>A0A367Y4G5_9ASCO</name>
<dbReference type="PROSITE" id="PS00216">
    <property type="entry name" value="SUGAR_TRANSPORT_1"/>
    <property type="match status" value="1"/>
</dbReference>
<dbReference type="Proteomes" id="UP000253472">
    <property type="component" value="Unassembled WGS sequence"/>
</dbReference>
<evidence type="ECO:0000256" key="6">
    <source>
        <dbReference type="ARBA" id="ARBA00023136"/>
    </source>
</evidence>
<keyword evidence="5 8" id="KW-1133">Transmembrane helix</keyword>
<dbReference type="PANTHER" id="PTHR48022:SF64">
    <property type="entry name" value="MAJOR FACILITATOR SUPERFAMILY (MFS) PROFILE DOMAIN-CONTAINING PROTEIN"/>
    <property type="match status" value="1"/>
</dbReference>
<evidence type="ECO:0000313" key="11">
    <source>
        <dbReference type="Proteomes" id="UP000253472"/>
    </source>
</evidence>
<dbReference type="PROSITE" id="PS50850">
    <property type="entry name" value="MFS"/>
    <property type="match status" value="1"/>
</dbReference>
<dbReference type="NCBIfam" id="TIGR00879">
    <property type="entry name" value="SP"/>
    <property type="match status" value="1"/>
</dbReference>
<evidence type="ECO:0000256" key="8">
    <source>
        <dbReference type="SAM" id="Phobius"/>
    </source>
</evidence>
<evidence type="ECO:0000259" key="9">
    <source>
        <dbReference type="PROSITE" id="PS50850"/>
    </source>
</evidence>
<dbReference type="SUPFAM" id="SSF103473">
    <property type="entry name" value="MFS general substrate transporter"/>
    <property type="match status" value="1"/>
</dbReference>
<dbReference type="InterPro" id="IPR003663">
    <property type="entry name" value="Sugar/inositol_transpt"/>
</dbReference>
<dbReference type="InterPro" id="IPR050360">
    <property type="entry name" value="MFS_Sugar_Transporters"/>
</dbReference>
<dbReference type="PROSITE" id="PS00217">
    <property type="entry name" value="SUGAR_TRANSPORT_2"/>
    <property type="match status" value="1"/>
</dbReference>
<dbReference type="EMBL" id="QLNQ01000026">
    <property type="protein sequence ID" value="RCK60708.1"/>
    <property type="molecule type" value="Genomic_DNA"/>
</dbReference>
<accession>A0A367Y4G5</accession>
<sequence length="524" mass="59232">MSSKDNIVITEESSDSEQVFRGKEEIDQYLYMDKPWYRYRHLCLLHFWILIITLTSTNNGYDGSMLNGLQVLQNWKDAMGNPQGAVLGALSNGNTFGGVISFAFASILADKFGRKSTIMLGVMFTILGAILQGVSTNYTFFIWARIILGFGFGISTVSSPALIAELSYPSYRETCTALYNTFWNFGAIIAAWVTFGTQPITSSYSWRIPSYLQGAMPVVQMIFIWWIPESPRYLIAKGKTDAARKILLRYHTGNDGTQQGQMLVDFEIQEITAALEMEKLQSNSRYIDFIKIPTYRKRLFLLIFTAIIMQLSGNGLVSYYLNKVLDTIGITEPKRQLEINGCLMIYNMVLAWAAAFAAPYFKRRTLFLASITIMLTSYIIWTALSARFAMTGFKDHSLANSVLAFIFIFYLGYNTANSGNSVLYVSEILPFTIRAKGINVFFLSQNMVLLFNGFVNPIAMDAIEWKYYIVYCCVLAVELAVVYFFYVETSGYTLEEVARAFGDDDLAHVTNLEKPNVEHVEKLA</sequence>
<gene>
    <name evidence="10" type="primary">LAC12_5</name>
    <name evidence="10" type="ORF">Cantr_08755</name>
</gene>
<evidence type="ECO:0000256" key="1">
    <source>
        <dbReference type="ARBA" id="ARBA00004141"/>
    </source>
</evidence>
<dbReference type="GO" id="GO:0016020">
    <property type="term" value="C:membrane"/>
    <property type="evidence" value="ECO:0007669"/>
    <property type="project" value="UniProtKB-SubCell"/>
</dbReference>
<dbReference type="OrthoDB" id="6133115at2759"/>
<evidence type="ECO:0000256" key="7">
    <source>
        <dbReference type="RuleBase" id="RU003346"/>
    </source>
</evidence>
<dbReference type="PRINTS" id="PR00171">
    <property type="entry name" value="SUGRTRNSPORT"/>
</dbReference>
<feature type="transmembrane region" description="Helical" evidence="8">
    <location>
        <begin position="366"/>
        <end position="386"/>
    </location>
</feature>
<feature type="transmembrane region" description="Helical" evidence="8">
    <location>
        <begin position="140"/>
        <end position="164"/>
    </location>
</feature>
<feature type="transmembrane region" description="Helical" evidence="8">
    <location>
        <begin position="208"/>
        <end position="227"/>
    </location>
</feature>